<reference evidence="2" key="2">
    <citation type="journal article" date="2021" name="PeerJ">
        <title>Extensive microbial diversity within the chicken gut microbiome revealed by metagenomics and culture.</title>
        <authorList>
            <person name="Gilroy R."/>
            <person name="Ravi A."/>
            <person name="Getino M."/>
            <person name="Pursley I."/>
            <person name="Horton D.L."/>
            <person name="Alikhan N.F."/>
            <person name="Baker D."/>
            <person name="Gharbi K."/>
            <person name="Hall N."/>
            <person name="Watson M."/>
            <person name="Adriaenssens E.M."/>
            <person name="Foster-Nyarko E."/>
            <person name="Jarju S."/>
            <person name="Secka A."/>
            <person name="Antonio M."/>
            <person name="Oren A."/>
            <person name="Chaudhuri R.R."/>
            <person name="La Ragione R."/>
            <person name="Hildebrand F."/>
            <person name="Pallen M.J."/>
        </authorList>
    </citation>
    <scope>NUCLEOTIDE SEQUENCE</scope>
    <source>
        <strain evidence="2">CHK152-2994</strain>
    </source>
</reference>
<protein>
    <recommendedName>
        <fullName evidence="4">Lipoprotein</fullName>
    </recommendedName>
</protein>
<dbReference type="Proteomes" id="UP000824139">
    <property type="component" value="Unassembled WGS sequence"/>
</dbReference>
<gene>
    <name evidence="2" type="ORF">IAD41_04530</name>
</gene>
<dbReference type="EMBL" id="DVJO01000096">
    <property type="protein sequence ID" value="HIS82853.1"/>
    <property type="molecule type" value="Genomic_DNA"/>
</dbReference>
<evidence type="ECO:0000256" key="1">
    <source>
        <dbReference type="SAM" id="SignalP"/>
    </source>
</evidence>
<sequence length="110" mass="11747">MKKIFLIMAAVLITLPAAASCAISGNSCAYSITKPTLQEKYLPDNVKNIQKPDAFRPRYVEPYHDALINTETGAAAGTESGTITPNNYNSNCQFGVCLPGRNPGAGQVIE</sequence>
<organism evidence="2 3">
    <name type="scientific">Candidatus Scatenecus faecavium</name>
    <dbReference type="NCBI Taxonomy" id="2840915"/>
    <lineage>
        <taxon>Bacteria</taxon>
        <taxon>Candidatus Scatenecus</taxon>
    </lineage>
</organism>
<feature type="signal peptide" evidence="1">
    <location>
        <begin position="1"/>
        <end position="19"/>
    </location>
</feature>
<dbReference type="AlphaFoldDB" id="A0A9D1K488"/>
<reference evidence="2" key="1">
    <citation type="submission" date="2020-10" db="EMBL/GenBank/DDBJ databases">
        <authorList>
            <person name="Gilroy R."/>
        </authorList>
    </citation>
    <scope>NUCLEOTIDE SEQUENCE</scope>
    <source>
        <strain evidence="2">CHK152-2994</strain>
    </source>
</reference>
<feature type="chain" id="PRO_5039060066" description="Lipoprotein" evidence="1">
    <location>
        <begin position="20"/>
        <end position="110"/>
    </location>
</feature>
<comment type="caution">
    <text evidence="2">The sequence shown here is derived from an EMBL/GenBank/DDBJ whole genome shotgun (WGS) entry which is preliminary data.</text>
</comment>
<evidence type="ECO:0000313" key="2">
    <source>
        <dbReference type="EMBL" id="HIS82853.1"/>
    </source>
</evidence>
<evidence type="ECO:0008006" key="4">
    <source>
        <dbReference type="Google" id="ProtNLM"/>
    </source>
</evidence>
<keyword evidence="1" id="KW-0732">Signal</keyword>
<accession>A0A9D1K488</accession>
<proteinExistence type="predicted"/>
<dbReference type="PROSITE" id="PS51257">
    <property type="entry name" value="PROKAR_LIPOPROTEIN"/>
    <property type="match status" value="1"/>
</dbReference>
<evidence type="ECO:0000313" key="3">
    <source>
        <dbReference type="Proteomes" id="UP000824139"/>
    </source>
</evidence>
<name>A0A9D1K488_9BACT</name>